<dbReference type="RefSeq" id="WP_281883536.1">
    <property type="nucleotide sequence ID" value="NZ_BSDP01000001.1"/>
</dbReference>
<evidence type="ECO:0000256" key="1">
    <source>
        <dbReference type="SAM" id="SignalP"/>
    </source>
</evidence>
<organism evidence="2 3">
    <name type="scientific">Agromyces rhizosphaerae</name>
    <dbReference type="NCBI Taxonomy" id="88374"/>
    <lineage>
        <taxon>Bacteria</taxon>
        <taxon>Bacillati</taxon>
        <taxon>Actinomycetota</taxon>
        <taxon>Actinomycetes</taxon>
        <taxon>Micrococcales</taxon>
        <taxon>Microbacteriaceae</taxon>
        <taxon>Agromyces</taxon>
    </lineage>
</organism>
<keyword evidence="1" id="KW-0732">Signal</keyword>
<dbReference type="Proteomes" id="UP001144396">
    <property type="component" value="Unassembled WGS sequence"/>
</dbReference>
<comment type="caution">
    <text evidence="2">The sequence shown here is derived from an EMBL/GenBank/DDBJ whole genome shotgun (WGS) entry which is preliminary data.</text>
</comment>
<evidence type="ECO:0000313" key="3">
    <source>
        <dbReference type="Proteomes" id="UP001144396"/>
    </source>
</evidence>
<evidence type="ECO:0000313" key="2">
    <source>
        <dbReference type="EMBL" id="GLI27198.1"/>
    </source>
</evidence>
<dbReference type="AlphaFoldDB" id="A0A9W6FRJ6"/>
<dbReference type="PROSITE" id="PS51318">
    <property type="entry name" value="TAT"/>
    <property type="match status" value="1"/>
</dbReference>
<dbReference type="InterPro" id="IPR006311">
    <property type="entry name" value="TAT_signal"/>
</dbReference>
<keyword evidence="3" id="KW-1185">Reference proteome</keyword>
<sequence length="189" mass="19242">MTEIDNSGVDQPKGISRRTVTKAMAWSVPAVAVAASVPAYAASPGIITLDGRACKLPGRSNDTYKGYAFGIIVTNPYNVPITVTITNIELGGSTLAPFTIVNLDGCTLVGTSGVVPAMTTLDNLVVLTSDAADSANDILSANYTITGGPGGSEEISAAVPVTPPVNGASCDDFTTAEKDCLETFVVPAT</sequence>
<reference evidence="2" key="1">
    <citation type="submission" date="2022-12" db="EMBL/GenBank/DDBJ databases">
        <title>Reference genome sequencing for broad-spectrum identification of bacterial and archaeal isolates by mass spectrometry.</title>
        <authorList>
            <person name="Sekiguchi Y."/>
            <person name="Tourlousse D.M."/>
        </authorList>
    </citation>
    <scope>NUCLEOTIDE SEQUENCE</scope>
    <source>
        <strain evidence="2">14</strain>
    </source>
</reference>
<proteinExistence type="predicted"/>
<protein>
    <recommendedName>
        <fullName evidence="4">Tat pathway signal sequence domain protein</fullName>
    </recommendedName>
</protein>
<feature type="signal peptide" evidence="1">
    <location>
        <begin position="1"/>
        <end position="41"/>
    </location>
</feature>
<feature type="chain" id="PRO_5040877326" description="Tat pathway signal sequence domain protein" evidence="1">
    <location>
        <begin position="42"/>
        <end position="189"/>
    </location>
</feature>
<accession>A0A9W6FRJ6</accession>
<evidence type="ECO:0008006" key="4">
    <source>
        <dbReference type="Google" id="ProtNLM"/>
    </source>
</evidence>
<gene>
    <name evidence="2" type="ORF">ARHIZOSPH14_14400</name>
</gene>
<dbReference type="EMBL" id="BSDP01000001">
    <property type="protein sequence ID" value="GLI27198.1"/>
    <property type="molecule type" value="Genomic_DNA"/>
</dbReference>
<name>A0A9W6FRJ6_9MICO</name>